<gene>
    <name evidence="1" type="ordered locus">Arnit_1489</name>
</gene>
<dbReference type="Proteomes" id="UP000000939">
    <property type="component" value="Chromosome"/>
</dbReference>
<dbReference type="AlphaFoldDB" id="D5V5X8"/>
<dbReference type="HOGENOM" id="CLU_134970_0_0_7"/>
<dbReference type="InterPro" id="IPR046902">
    <property type="entry name" value="ABC-3C_MC4"/>
</dbReference>
<reference evidence="1 2" key="1">
    <citation type="journal article" date="2010" name="Stand. Genomic Sci.">
        <title>Complete genome sequence of Arcobacter nitrofigilis type strain (CI).</title>
        <authorList>
            <person name="Pati A."/>
            <person name="Gronow S."/>
            <person name="Lapidus A."/>
            <person name="Copeland A."/>
            <person name="Glavina Del Rio T."/>
            <person name="Nolan M."/>
            <person name="Lucas S."/>
            <person name="Tice H."/>
            <person name="Cheng J.F."/>
            <person name="Han C."/>
            <person name="Chertkov O."/>
            <person name="Bruce D."/>
            <person name="Tapia R."/>
            <person name="Goodwin L."/>
            <person name="Pitluck S."/>
            <person name="Liolios K."/>
            <person name="Ivanova N."/>
            <person name="Mavromatis K."/>
            <person name="Chen A."/>
            <person name="Palaniappan K."/>
            <person name="Land M."/>
            <person name="Hauser L."/>
            <person name="Chang Y.J."/>
            <person name="Jeffries C.D."/>
            <person name="Detter J.C."/>
            <person name="Rohde M."/>
            <person name="Goker M."/>
            <person name="Bristow J."/>
            <person name="Eisen J.A."/>
            <person name="Markowitz V."/>
            <person name="Hugenholtz P."/>
            <person name="Klenk H.P."/>
            <person name="Kyrpides N.C."/>
        </authorList>
    </citation>
    <scope>NUCLEOTIDE SEQUENCE [LARGE SCALE GENOMIC DNA]</scope>
    <source>
        <strain evidence="2">ATCC 33309 / DSM 7299 / CCUG 15893 / LMG 7604 / NCTC 12251 / CI</strain>
    </source>
</reference>
<evidence type="ECO:0000313" key="1">
    <source>
        <dbReference type="EMBL" id="ADG93145.1"/>
    </source>
</evidence>
<dbReference type="EMBL" id="CP001999">
    <property type="protein sequence ID" value="ADG93145.1"/>
    <property type="molecule type" value="Genomic_DNA"/>
</dbReference>
<dbReference type="KEGG" id="ant:Arnit_1489"/>
<protein>
    <submittedName>
        <fullName evidence="1">Uncharacterized protein</fullName>
    </submittedName>
</protein>
<dbReference type="RefSeq" id="WP_013135290.1">
    <property type="nucleotide sequence ID" value="NC_014166.1"/>
</dbReference>
<keyword evidence="2" id="KW-1185">Reference proteome</keyword>
<accession>D5V5X8</accession>
<proteinExistence type="predicted"/>
<dbReference type="STRING" id="572480.Arnit_1489"/>
<name>D5V5X8_ARCNC</name>
<organism evidence="1 2">
    <name type="scientific">Arcobacter nitrofigilis (strain ATCC 33309 / DSM 7299 / CCUG 15893 / LMG 7604 / NCTC 12251 / CI)</name>
    <name type="common">Campylobacter nitrofigilis</name>
    <dbReference type="NCBI Taxonomy" id="572480"/>
    <lineage>
        <taxon>Bacteria</taxon>
        <taxon>Pseudomonadati</taxon>
        <taxon>Campylobacterota</taxon>
        <taxon>Epsilonproteobacteria</taxon>
        <taxon>Campylobacterales</taxon>
        <taxon>Arcobacteraceae</taxon>
        <taxon>Arcobacter</taxon>
    </lineage>
</organism>
<dbReference type="Pfam" id="PF20290">
    <property type="entry name" value="MC4"/>
    <property type="match status" value="1"/>
</dbReference>
<sequence length="169" mass="19610">MFNLPFIIPDDELELNLIILVLIVDKLSVTSKGNLVLDGERIMMYFYLVKNPHILNKLLILLSKKNIQLKSYELASFKAENTDIDTLYDNKSIKKYLQILISKELIAIKYSKKIGFIYTSAENTRKTIQKIDTIYLKRVLVFINKLEQTISIPISKITTNLKQILNEDN</sequence>
<evidence type="ECO:0000313" key="2">
    <source>
        <dbReference type="Proteomes" id="UP000000939"/>
    </source>
</evidence>